<keyword evidence="4 11" id="KW-0813">Transport</keyword>
<organism evidence="13 14">
    <name type="scientific">Photobacterium galatheae</name>
    <dbReference type="NCBI Taxonomy" id="1654360"/>
    <lineage>
        <taxon>Bacteria</taxon>
        <taxon>Pseudomonadati</taxon>
        <taxon>Pseudomonadota</taxon>
        <taxon>Gammaproteobacteria</taxon>
        <taxon>Vibrionales</taxon>
        <taxon>Vibrionaceae</taxon>
        <taxon>Photobacterium</taxon>
    </lineage>
</organism>
<feature type="transmembrane region" description="Helical" evidence="11">
    <location>
        <begin position="106"/>
        <end position="129"/>
    </location>
</feature>
<dbReference type="SUPFAM" id="SSF161098">
    <property type="entry name" value="MetI-like"/>
    <property type="match status" value="1"/>
</dbReference>
<name>A0A066RIF4_9GAMM</name>
<dbReference type="OrthoDB" id="9785347at2"/>
<evidence type="ECO:0000256" key="11">
    <source>
        <dbReference type="RuleBase" id="RU363032"/>
    </source>
</evidence>
<dbReference type="GO" id="GO:0005886">
    <property type="term" value="C:plasma membrane"/>
    <property type="evidence" value="ECO:0007669"/>
    <property type="project" value="UniProtKB-SubCell"/>
</dbReference>
<feature type="transmembrane region" description="Helical" evidence="11">
    <location>
        <begin position="71"/>
        <end position="94"/>
    </location>
</feature>
<dbReference type="InterPro" id="IPR000515">
    <property type="entry name" value="MetI-like"/>
</dbReference>
<evidence type="ECO:0000256" key="5">
    <source>
        <dbReference type="ARBA" id="ARBA00022475"/>
    </source>
</evidence>
<evidence type="ECO:0000256" key="7">
    <source>
        <dbReference type="ARBA" id="ARBA00022692"/>
    </source>
</evidence>
<dbReference type="PANTHER" id="PTHR43227:SF9">
    <property type="entry name" value="SN-GLYCEROL-3-PHOSPHATE TRANSPORT SYSTEM PERMEASE PROTEIN UGPA"/>
    <property type="match status" value="1"/>
</dbReference>
<comment type="similarity">
    <text evidence="2">Belongs to the binding-protein-dependent transport system permease family. UgpAE subfamily.</text>
</comment>
<dbReference type="STRING" id="1654360.EA58_19440"/>
<evidence type="ECO:0000313" key="13">
    <source>
        <dbReference type="EMBL" id="KDM90109.1"/>
    </source>
</evidence>
<evidence type="ECO:0000256" key="6">
    <source>
        <dbReference type="ARBA" id="ARBA00022519"/>
    </source>
</evidence>
<evidence type="ECO:0000256" key="1">
    <source>
        <dbReference type="ARBA" id="ARBA00004429"/>
    </source>
</evidence>
<dbReference type="AlphaFoldDB" id="A0A066RIF4"/>
<dbReference type="RefSeq" id="WP_036756274.1">
    <property type="nucleotide sequence ID" value="NZ_JAGSGC010000026.1"/>
</dbReference>
<dbReference type="InterPro" id="IPR050809">
    <property type="entry name" value="UgpAE/MalFG_permease"/>
</dbReference>
<protein>
    <recommendedName>
        <fullName evidence="10">sn-glycerol-3-phosphate transport system permease protein UgpA</fullName>
    </recommendedName>
</protein>
<evidence type="ECO:0000256" key="4">
    <source>
        <dbReference type="ARBA" id="ARBA00022448"/>
    </source>
</evidence>
<dbReference type="Pfam" id="PF00528">
    <property type="entry name" value="BPD_transp_1"/>
    <property type="match status" value="1"/>
</dbReference>
<dbReference type="PANTHER" id="PTHR43227">
    <property type="entry name" value="BLL4140 PROTEIN"/>
    <property type="match status" value="1"/>
</dbReference>
<proteinExistence type="inferred from homology"/>
<dbReference type="CDD" id="cd06261">
    <property type="entry name" value="TM_PBP2"/>
    <property type="match status" value="1"/>
</dbReference>
<sequence>MERRQQFHHSGVPYLMLAPQILIIAVFFFYPAAQAIYLSFMLEDPWGLSSTFIGFENYQMLFSSAEYLKSIGFTLLFSFTVALLSLALALLLAVKANNIRRGQSGYKVTLTWVYAVAPAVAGIMGSFLFNPHFGTFTGMFAIVGWDFSYQTRAFDATFALIIVSVWKQVSVNFVYFLAGLQSISHSVREAAELDCPSDRRRFWTITFPLLAPTGFFLLVINLTYAFFDTFGIIDTMTSGGPGGSTTTLVYKVFQDGFIGADLGGSSAQSVVLLLLVLALTYFQFRVIERKVHY</sequence>
<evidence type="ECO:0000256" key="10">
    <source>
        <dbReference type="ARBA" id="ARBA00040780"/>
    </source>
</evidence>
<keyword evidence="8 11" id="KW-1133">Transmembrane helix</keyword>
<comment type="subcellular location">
    <subcellularLocation>
        <location evidence="1">Cell inner membrane</location>
        <topology evidence="1">Multi-pass membrane protein</topology>
    </subcellularLocation>
    <subcellularLocation>
        <location evidence="11">Cell membrane</location>
        <topology evidence="11">Multi-pass membrane protein</topology>
    </subcellularLocation>
</comment>
<keyword evidence="14" id="KW-1185">Reference proteome</keyword>
<feature type="transmembrane region" description="Helical" evidence="11">
    <location>
        <begin position="156"/>
        <end position="178"/>
    </location>
</feature>
<dbReference type="Gene3D" id="1.10.3720.10">
    <property type="entry name" value="MetI-like"/>
    <property type="match status" value="1"/>
</dbReference>
<evidence type="ECO:0000256" key="2">
    <source>
        <dbReference type="ARBA" id="ARBA00008852"/>
    </source>
</evidence>
<evidence type="ECO:0000256" key="3">
    <source>
        <dbReference type="ARBA" id="ARBA00011557"/>
    </source>
</evidence>
<evidence type="ECO:0000256" key="8">
    <source>
        <dbReference type="ARBA" id="ARBA00022989"/>
    </source>
</evidence>
<dbReference type="GO" id="GO:0055085">
    <property type="term" value="P:transmembrane transport"/>
    <property type="evidence" value="ECO:0007669"/>
    <property type="project" value="InterPro"/>
</dbReference>
<gene>
    <name evidence="13" type="ORF">EA58_19440</name>
</gene>
<feature type="domain" description="ABC transmembrane type-1" evidence="12">
    <location>
        <begin position="71"/>
        <end position="283"/>
    </location>
</feature>
<comment type="subunit">
    <text evidence="3">The complex is composed of two ATP-binding proteins (UgpC), two transmembrane proteins (UgpA and UgpE) and a solute-binding protein (UgpB).</text>
</comment>
<keyword evidence="7 11" id="KW-0812">Transmembrane</keyword>
<feature type="transmembrane region" description="Helical" evidence="11">
    <location>
        <begin position="266"/>
        <end position="284"/>
    </location>
</feature>
<comment type="caution">
    <text evidence="13">The sequence shown here is derived from an EMBL/GenBank/DDBJ whole genome shotgun (WGS) entry which is preliminary data.</text>
</comment>
<dbReference type="InterPro" id="IPR035906">
    <property type="entry name" value="MetI-like_sf"/>
</dbReference>
<dbReference type="PROSITE" id="PS50928">
    <property type="entry name" value="ABC_TM1"/>
    <property type="match status" value="1"/>
</dbReference>
<keyword evidence="5" id="KW-1003">Cell membrane</keyword>
<keyword evidence="6" id="KW-0997">Cell inner membrane</keyword>
<dbReference type="Proteomes" id="UP000027192">
    <property type="component" value="Unassembled WGS sequence"/>
</dbReference>
<evidence type="ECO:0000313" key="14">
    <source>
        <dbReference type="Proteomes" id="UP000027192"/>
    </source>
</evidence>
<accession>A0A066RIF4</accession>
<evidence type="ECO:0000259" key="12">
    <source>
        <dbReference type="PROSITE" id="PS50928"/>
    </source>
</evidence>
<feature type="transmembrane region" description="Helical" evidence="11">
    <location>
        <begin position="12"/>
        <end position="33"/>
    </location>
</feature>
<keyword evidence="9 11" id="KW-0472">Membrane</keyword>
<feature type="transmembrane region" description="Helical" evidence="11">
    <location>
        <begin position="207"/>
        <end position="227"/>
    </location>
</feature>
<evidence type="ECO:0000256" key="9">
    <source>
        <dbReference type="ARBA" id="ARBA00023136"/>
    </source>
</evidence>
<dbReference type="EMBL" id="JMIB01000038">
    <property type="protein sequence ID" value="KDM90109.1"/>
    <property type="molecule type" value="Genomic_DNA"/>
</dbReference>
<reference evidence="13 14" key="1">
    <citation type="submission" date="2014-04" db="EMBL/GenBank/DDBJ databases">
        <title>Draft genome sequence of Photobacterium halotolerans S2753: a solonamide, ngercheumicin and holomycin producer.</title>
        <authorList>
            <person name="Machado H.R."/>
            <person name="Gram L."/>
        </authorList>
    </citation>
    <scope>NUCLEOTIDE SEQUENCE [LARGE SCALE GENOMIC DNA]</scope>
    <source>
        <strain evidence="13 14">S2753</strain>
    </source>
</reference>